<protein>
    <submittedName>
        <fullName evidence="2">Uncharacterized protein</fullName>
    </submittedName>
</protein>
<gene>
    <name evidence="2" type="ORF">E9232_006570</name>
</gene>
<feature type="region of interest" description="Disordered" evidence="1">
    <location>
        <begin position="216"/>
        <end position="238"/>
    </location>
</feature>
<feature type="compositionally biased region" description="Basic and acidic residues" evidence="1">
    <location>
        <begin position="217"/>
        <end position="232"/>
    </location>
</feature>
<evidence type="ECO:0000256" key="1">
    <source>
        <dbReference type="SAM" id="MobiDB-lite"/>
    </source>
</evidence>
<evidence type="ECO:0000313" key="3">
    <source>
        <dbReference type="Proteomes" id="UP001262410"/>
    </source>
</evidence>
<dbReference type="InterPro" id="IPR003374">
    <property type="entry name" value="ApbE-like_sf"/>
</dbReference>
<feature type="compositionally biased region" description="Basic and acidic residues" evidence="1">
    <location>
        <begin position="295"/>
        <end position="316"/>
    </location>
</feature>
<proteinExistence type="predicted"/>
<dbReference type="SUPFAM" id="SSF143631">
    <property type="entry name" value="ApbE-like"/>
    <property type="match status" value="1"/>
</dbReference>
<name>A0ABU1JZF9_9PROT</name>
<feature type="region of interest" description="Disordered" evidence="1">
    <location>
        <begin position="278"/>
        <end position="353"/>
    </location>
</feature>
<keyword evidence="3" id="KW-1185">Reference proteome</keyword>
<feature type="compositionally biased region" description="Polar residues" evidence="1">
    <location>
        <begin position="317"/>
        <end position="329"/>
    </location>
</feature>
<accession>A0ABU1JZF9</accession>
<comment type="caution">
    <text evidence="2">The sequence shown here is derived from an EMBL/GenBank/DDBJ whole genome shotgun (WGS) entry which is preliminary data.</text>
</comment>
<dbReference type="Proteomes" id="UP001262410">
    <property type="component" value="Unassembled WGS sequence"/>
</dbReference>
<dbReference type="EMBL" id="JAVDPW010000015">
    <property type="protein sequence ID" value="MDR6294016.1"/>
    <property type="molecule type" value="Genomic_DNA"/>
</dbReference>
<dbReference type="Gene3D" id="3.10.520.10">
    <property type="entry name" value="ApbE-like domains"/>
    <property type="match status" value="1"/>
</dbReference>
<dbReference type="RefSeq" id="WP_309801430.1">
    <property type="nucleotide sequence ID" value="NZ_JAVDPW010000015.1"/>
</dbReference>
<evidence type="ECO:0000313" key="2">
    <source>
        <dbReference type="EMBL" id="MDR6294016.1"/>
    </source>
</evidence>
<organism evidence="2 3">
    <name type="scientific">Inquilinus ginsengisoli</name>
    <dbReference type="NCBI Taxonomy" id="363840"/>
    <lineage>
        <taxon>Bacteria</taxon>
        <taxon>Pseudomonadati</taxon>
        <taxon>Pseudomonadota</taxon>
        <taxon>Alphaproteobacteria</taxon>
        <taxon>Rhodospirillales</taxon>
        <taxon>Rhodospirillaceae</taxon>
        <taxon>Inquilinus</taxon>
    </lineage>
</organism>
<sequence length="353" mass="36702">MARIPQIALLSDGRRLHLQDGPIDLVVEATGAEAAVQAAYAAAARRFTGLLDQLCDELPALRAPARPGRSPLQGPIARRMHDAVAPYAAETFITPMAAVAGAVAEAVLAAMVAAAPLDRAYVNNGGDIALHLAPGEHFTIGLVDRPDKPGLFGTTALAAEDALHGIATSGWRGRSFSLGIADAVTVLAVGAADADAAATVIANAVDLPGHPAILRQPARDLQPDSDLGDRPVTRGVGPLHPAEIDAALEAGAAVAEDLVARGLIRAAALHLAGETRTVGLGSETHPTESPLPSREGARGRGLSIEERRRDDSETVRQSDSITMDRSYVTNPLPLPPSREGREDKIKLPRKHGA</sequence>
<reference evidence="2 3" key="1">
    <citation type="submission" date="2023-07" db="EMBL/GenBank/DDBJ databases">
        <title>Sorghum-associated microbial communities from plants grown in Nebraska, USA.</title>
        <authorList>
            <person name="Schachtman D."/>
        </authorList>
    </citation>
    <scope>NUCLEOTIDE SEQUENCE [LARGE SCALE GENOMIC DNA]</scope>
    <source>
        <strain evidence="2 3">584</strain>
    </source>
</reference>
<dbReference type="NCBIfam" id="NF003322">
    <property type="entry name" value="PRK04334.1-2"/>
    <property type="match status" value="1"/>
</dbReference>